<evidence type="ECO:0000256" key="3">
    <source>
        <dbReference type="ARBA" id="ARBA00022679"/>
    </source>
</evidence>
<comment type="similarity">
    <text evidence="1">Belongs to the CpsD/CapB family.</text>
</comment>
<proteinExistence type="inferred from homology"/>
<evidence type="ECO:0000313" key="10">
    <source>
        <dbReference type="EMBL" id="CEJ07602.1"/>
    </source>
</evidence>
<dbReference type="Proteomes" id="UP000836597">
    <property type="component" value="Chromosome"/>
</dbReference>
<comment type="catalytic activity">
    <reaction evidence="8">
        <text>L-tyrosyl-[protein] + ATP = O-phospho-L-tyrosyl-[protein] + ADP + H(+)</text>
        <dbReference type="Rhea" id="RHEA:10596"/>
        <dbReference type="Rhea" id="RHEA-COMP:10136"/>
        <dbReference type="Rhea" id="RHEA-COMP:20101"/>
        <dbReference type="ChEBI" id="CHEBI:15378"/>
        <dbReference type="ChEBI" id="CHEBI:30616"/>
        <dbReference type="ChEBI" id="CHEBI:46858"/>
        <dbReference type="ChEBI" id="CHEBI:61978"/>
        <dbReference type="ChEBI" id="CHEBI:456216"/>
        <dbReference type="EC" id="2.7.10.2"/>
    </reaction>
</comment>
<evidence type="ECO:0000256" key="2">
    <source>
        <dbReference type="ARBA" id="ARBA00011903"/>
    </source>
</evidence>
<dbReference type="GO" id="GO:0004715">
    <property type="term" value="F:non-membrane spanning protein tyrosine kinase activity"/>
    <property type="evidence" value="ECO:0007669"/>
    <property type="project" value="UniProtKB-EC"/>
</dbReference>
<reference evidence="10" key="1">
    <citation type="submission" date="2014-11" db="EMBL/GenBank/DDBJ databases">
        <authorList>
            <person name="Hornung B.V."/>
        </authorList>
    </citation>
    <scope>NUCLEOTIDE SEQUENCE</scope>
    <source>
        <strain evidence="10">INE</strain>
    </source>
</reference>
<dbReference type="Pfam" id="PF10609">
    <property type="entry name" value="ParA"/>
    <property type="match status" value="1"/>
</dbReference>
<evidence type="ECO:0000313" key="9">
    <source>
        <dbReference type="EMBL" id="CAA7603170.1"/>
    </source>
</evidence>
<keyword evidence="6" id="KW-0067">ATP-binding</keyword>
<dbReference type="KEGG" id="aacx:DEACI_3993"/>
<dbReference type="SUPFAM" id="SSF52540">
    <property type="entry name" value="P-loop containing nucleoside triphosphate hydrolases"/>
    <property type="match status" value="1"/>
</dbReference>
<dbReference type="InterPro" id="IPR005702">
    <property type="entry name" value="Wzc-like_C"/>
</dbReference>
<protein>
    <recommendedName>
        <fullName evidence="2">non-specific protein-tyrosine kinase</fullName>
        <ecNumber evidence="2">2.7.10.2</ecNumber>
    </recommendedName>
</protein>
<keyword evidence="11" id="KW-1185">Reference proteome</keyword>
<keyword evidence="4" id="KW-0547">Nucleotide-binding</keyword>
<evidence type="ECO:0000256" key="8">
    <source>
        <dbReference type="ARBA" id="ARBA00051245"/>
    </source>
</evidence>
<dbReference type="FunFam" id="3.40.50.300:FF:000527">
    <property type="entry name" value="Tyrosine-protein kinase etk"/>
    <property type="match status" value="1"/>
</dbReference>
<dbReference type="InterPro" id="IPR027417">
    <property type="entry name" value="P-loop_NTPase"/>
</dbReference>
<dbReference type="AlphaFoldDB" id="A0A8S0X7B2"/>
<sequence>MGLSSLITARKPKSPISEAYRTLRTNVQFTAVDGEVKKILVTSAGPGEGKSATAANLAVSMAEAGQRVLIIDGDLRNPTQHKLFGLSNLEGLSTALVQEKAIRELIRETKFTGLTVLSSGPIPPNPAELLNSKRMKRFLEEAAEEFDTILIDTPPVIAVADASILAQSVDGVILVLASGEVNREYALRAKEQLEKVGAKLLGAVLNKVEMKTREHYYYYYYGHEHKKRRDHAEGRLPGTVDKSGLGF</sequence>
<reference evidence="9" key="2">
    <citation type="submission" date="2020-01" db="EMBL/GenBank/DDBJ databases">
        <authorList>
            <person name="Hornung B."/>
        </authorList>
    </citation>
    <scope>NUCLEOTIDE SEQUENCE</scope>
    <source>
        <strain evidence="9">PacBioINE</strain>
    </source>
</reference>
<evidence type="ECO:0000256" key="4">
    <source>
        <dbReference type="ARBA" id="ARBA00022741"/>
    </source>
</evidence>
<dbReference type="InterPro" id="IPR033756">
    <property type="entry name" value="YlxH/NBP35"/>
</dbReference>
<dbReference type="EMBL" id="CDGJ01000060">
    <property type="protein sequence ID" value="CEJ07602.1"/>
    <property type="molecule type" value="Genomic_DNA"/>
</dbReference>
<dbReference type="GO" id="GO:0005524">
    <property type="term" value="F:ATP binding"/>
    <property type="evidence" value="ECO:0007669"/>
    <property type="project" value="UniProtKB-KW"/>
</dbReference>
<organism evidence="9">
    <name type="scientific">Acididesulfobacillus acetoxydans</name>
    <dbReference type="NCBI Taxonomy" id="1561005"/>
    <lineage>
        <taxon>Bacteria</taxon>
        <taxon>Bacillati</taxon>
        <taxon>Bacillota</taxon>
        <taxon>Clostridia</taxon>
        <taxon>Eubacteriales</taxon>
        <taxon>Peptococcaceae</taxon>
        <taxon>Acididesulfobacillus</taxon>
    </lineage>
</organism>
<dbReference type="PANTHER" id="PTHR32309">
    <property type="entry name" value="TYROSINE-PROTEIN KINASE"/>
    <property type="match status" value="1"/>
</dbReference>
<evidence type="ECO:0000256" key="7">
    <source>
        <dbReference type="ARBA" id="ARBA00023137"/>
    </source>
</evidence>
<keyword evidence="7" id="KW-0829">Tyrosine-protein kinase</keyword>
<dbReference type="EMBL" id="LR746496">
    <property type="protein sequence ID" value="CAA7603170.1"/>
    <property type="molecule type" value="Genomic_DNA"/>
</dbReference>
<dbReference type="NCBIfam" id="TIGR01007">
    <property type="entry name" value="eps_fam"/>
    <property type="match status" value="1"/>
</dbReference>
<evidence type="ECO:0000256" key="6">
    <source>
        <dbReference type="ARBA" id="ARBA00022840"/>
    </source>
</evidence>
<dbReference type="EC" id="2.7.10.2" evidence="2"/>
<evidence type="ECO:0000313" key="11">
    <source>
        <dbReference type="Proteomes" id="UP001071230"/>
    </source>
</evidence>
<gene>
    <name evidence="10" type="ORF">DEACI_2068</name>
    <name evidence="9" type="ORF">DEACI_3993</name>
</gene>
<dbReference type="PANTHER" id="PTHR32309:SF13">
    <property type="entry name" value="FERRIC ENTEROBACTIN TRANSPORT PROTEIN FEPE"/>
    <property type="match status" value="1"/>
</dbReference>
<dbReference type="Gene3D" id="3.40.50.300">
    <property type="entry name" value="P-loop containing nucleotide triphosphate hydrolases"/>
    <property type="match status" value="1"/>
</dbReference>
<dbReference type="Proteomes" id="UP001071230">
    <property type="component" value="Unassembled WGS sequence"/>
</dbReference>
<accession>A0A8S0X7B2</accession>
<evidence type="ECO:0000256" key="5">
    <source>
        <dbReference type="ARBA" id="ARBA00022777"/>
    </source>
</evidence>
<dbReference type="InterPro" id="IPR050445">
    <property type="entry name" value="Bact_polysacc_biosynth/exp"/>
</dbReference>
<evidence type="ECO:0000256" key="1">
    <source>
        <dbReference type="ARBA" id="ARBA00007316"/>
    </source>
</evidence>
<name>A0A8S0X7B2_9FIRM</name>
<dbReference type="CDD" id="cd05387">
    <property type="entry name" value="BY-kinase"/>
    <property type="match status" value="1"/>
</dbReference>
<keyword evidence="5 10" id="KW-0418">Kinase</keyword>
<dbReference type="GO" id="GO:0042802">
    <property type="term" value="F:identical protein binding"/>
    <property type="evidence" value="ECO:0007669"/>
    <property type="project" value="UniProtKB-ARBA"/>
</dbReference>
<keyword evidence="3 10" id="KW-0808">Transferase</keyword>
<dbReference type="GO" id="GO:0005886">
    <property type="term" value="C:plasma membrane"/>
    <property type="evidence" value="ECO:0007669"/>
    <property type="project" value="TreeGrafter"/>
</dbReference>